<dbReference type="GO" id="GO:0008270">
    <property type="term" value="F:zinc ion binding"/>
    <property type="evidence" value="ECO:0007669"/>
    <property type="project" value="UniProtKB-KW"/>
</dbReference>
<evidence type="ECO:0000256" key="5">
    <source>
        <dbReference type="ARBA" id="ARBA00037245"/>
    </source>
</evidence>
<evidence type="ECO:0000256" key="3">
    <source>
        <dbReference type="ARBA" id="ARBA00022771"/>
    </source>
</evidence>
<dbReference type="CTD" id="573683"/>
<dbReference type="EMBL" id="AHAT01009259">
    <property type="status" value="NOT_ANNOTATED_CDS"/>
    <property type="molecule type" value="Genomic_DNA"/>
</dbReference>
<feature type="compositionally biased region" description="Polar residues" evidence="7">
    <location>
        <begin position="752"/>
        <end position="768"/>
    </location>
</feature>
<evidence type="ECO:0000256" key="7">
    <source>
        <dbReference type="SAM" id="MobiDB-lite"/>
    </source>
</evidence>
<protein>
    <submittedName>
        <fullName evidence="8">Sine oculis binding protein homolog (Drosophila) a</fullName>
    </submittedName>
</protein>
<dbReference type="Proteomes" id="UP000018468">
    <property type="component" value="Linkage group LG1"/>
</dbReference>
<feature type="compositionally biased region" description="Low complexity" evidence="7">
    <location>
        <begin position="328"/>
        <end position="340"/>
    </location>
</feature>
<feature type="compositionally biased region" description="Basic and acidic residues" evidence="7">
    <location>
        <begin position="1"/>
        <end position="14"/>
    </location>
</feature>
<feature type="compositionally biased region" description="Polar residues" evidence="7">
    <location>
        <begin position="292"/>
        <end position="306"/>
    </location>
</feature>
<accession>W5NIN6</accession>
<evidence type="ECO:0000313" key="8">
    <source>
        <dbReference type="Ensembl" id="ENSLOCP00000020495.1"/>
    </source>
</evidence>
<keyword evidence="9" id="KW-1185">Reference proteome</keyword>
<keyword evidence="1" id="KW-0479">Metal-binding</keyword>
<feature type="region of interest" description="Disordered" evidence="7">
    <location>
        <begin position="717"/>
        <end position="835"/>
    </location>
</feature>
<dbReference type="GeneID" id="102688016"/>
<sequence>MAEMEKEGRPPENKRSRKPAHPVKREINEEMKSFAENTMNELLGWYGYDKVELKDGEDIEIKNYPDGESRQHISVLKENSLPKSKALDDSINSPTNANSTNSGPTPGNRMAESSSSSSASSSKDHGNVPIIVPLIPPPFIKPPAEEDVSNVQIMCAWCQKVGIKRYSLSMGSELKSFCSEKCFAACRRAYFKRNKARDEDGHGDKFPQQHFSKETPRLVFKINNDVLVCDWCKHIRHTKEYLDFGAGERRLQFCSAKCLNQYKMDIFYKETQANLPAGLCNPGHPPMESKPESSNLQLLTPDSWNTPLGDLRRKAPSPGTSMAGHNQAPGPSGSASASPSEATAICSSAKIPTPGPKPHESPTLPPPVPIPAPPMGVPSGSPPMVMTHRGPIPLPFFMDHPMLPQIRSPFLRAPHTPSPNSPLPNPIIPGIGPPPPPRNLGPTSSPMHRPMLSPHIHPPTTPTMPGNPPGLMPPHPGAPMPGLPFPPVNMMPNGHMPMPQMMNFGVPSLAPLVPPPTLLVPYPVIVPLPVPIPIPVPIPFNSKASAGLRNNSENIIPSTSSEAGESKETRLFSPGSRGEANTKHDSSNATELSPGFSGHLLNPSPPEQGGRTEVVDLTVKAESAVKSRLSLTNLPALPQDGVIDLTVGRRSRLQHVIQRAVPSTQVKVEHEPPHSVLNLTFLSEDKRNCSGLDDESRDSCSPVDPLALPCSDPAHCGAPPAVPPPPPQQQHTLMSSSSGPEPSPAAVCNVIVNGTKTPDSTSKSASSEQRPEPRKTAQQLPLEEPAVSELESVKENNCTGAGGFQMELDTGKKVSSEEPLGSGDKQDPNLNNPADEDHAYALRMLPKAGCVIQPVPKPTEKTAITPCIISAPLLSTGPEDIEPPLKRRCLRIRNQNK</sequence>
<evidence type="ECO:0000256" key="6">
    <source>
        <dbReference type="ARBA" id="ARBA00038096"/>
    </source>
</evidence>
<feature type="region of interest" description="Disordered" evidence="7">
    <location>
        <begin position="546"/>
        <end position="611"/>
    </location>
</feature>
<evidence type="ECO:0000256" key="4">
    <source>
        <dbReference type="ARBA" id="ARBA00022833"/>
    </source>
</evidence>
<feature type="compositionally biased region" description="Polar residues" evidence="7">
    <location>
        <begin position="546"/>
        <end position="563"/>
    </location>
</feature>
<reference evidence="8" key="3">
    <citation type="submission" date="2025-09" db="UniProtKB">
        <authorList>
            <consortium name="Ensembl"/>
        </authorList>
    </citation>
    <scope>IDENTIFICATION</scope>
</reference>
<evidence type="ECO:0000256" key="2">
    <source>
        <dbReference type="ARBA" id="ARBA00022737"/>
    </source>
</evidence>
<comment type="function">
    <text evidence="5">Implicated in development of the cochlea.</text>
</comment>
<name>W5NIN6_LEPOC</name>
<reference evidence="8" key="2">
    <citation type="submission" date="2025-08" db="UniProtKB">
        <authorList>
            <consortium name="Ensembl"/>
        </authorList>
    </citation>
    <scope>IDENTIFICATION</scope>
</reference>
<proteinExistence type="inferred from homology"/>
<feature type="compositionally biased region" description="Polar residues" evidence="7">
    <location>
        <begin position="90"/>
        <end position="105"/>
    </location>
</feature>
<dbReference type="PANTHER" id="PTHR23186:SF2">
    <property type="entry name" value="SINE OCULIS-BINDING PROTEIN HOMOLOG"/>
    <property type="match status" value="1"/>
</dbReference>
<dbReference type="OrthoDB" id="6250723at2759"/>
<organism evidence="8 9">
    <name type="scientific">Lepisosteus oculatus</name>
    <name type="common">Spotted gar</name>
    <dbReference type="NCBI Taxonomy" id="7918"/>
    <lineage>
        <taxon>Eukaryota</taxon>
        <taxon>Metazoa</taxon>
        <taxon>Chordata</taxon>
        <taxon>Craniata</taxon>
        <taxon>Vertebrata</taxon>
        <taxon>Euteleostomi</taxon>
        <taxon>Actinopterygii</taxon>
        <taxon>Neopterygii</taxon>
        <taxon>Holostei</taxon>
        <taxon>Semionotiformes</taxon>
        <taxon>Lepisosteidae</taxon>
        <taxon>Lepisosteus</taxon>
    </lineage>
</organism>
<reference evidence="9" key="1">
    <citation type="submission" date="2011-12" db="EMBL/GenBank/DDBJ databases">
        <title>The Draft Genome of Lepisosteus oculatus.</title>
        <authorList>
            <consortium name="The Broad Institute Genome Assembly &amp; Analysis Group"/>
            <consortium name="Computational R&amp;D Group"/>
            <consortium name="and Sequencing Platform"/>
            <person name="Di Palma F."/>
            <person name="Alfoldi J."/>
            <person name="Johnson J."/>
            <person name="Berlin A."/>
            <person name="Gnerre S."/>
            <person name="Jaffe D."/>
            <person name="MacCallum I."/>
            <person name="Young S."/>
            <person name="Walker B.J."/>
            <person name="Lander E.S."/>
            <person name="Lindblad-Toh K."/>
        </authorList>
    </citation>
    <scope>NUCLEOTIDE SEQUENCE [LARGE SCALE GENOMIC DNA]</scope>
</reference>
<dbReference type="EMBL" id="AHAT01009258">
    <property type="status" value="NOT_ANNOTATED_CDS"/>
    <property type="molecule type" value="Genomic_DNA"/>
</dbReference>
<comment type="similarity">
    <text evidence="6">Belongs to the SOBP family.</text>
</comment>
<keyword evidence="4" id="KW-0862">Zinc</keyword>
<dbReference type="PANTHER" id="PTHR23186">
    <property type="entry name" value="RETINOIC ACID-INDUCED PROTEIN 2"/>
    <property type="match status" value="1"/>
</dbReference>
<dbReference type="KEGG" id="loc:102688016"/>
<evidence type="ECO:0000256" key="1">
    <source>
        <dbReference type="ARBA" id="ARBA00022723"/>
    </source>
</evidence>
<dbReference type="Bgee" id="ENSLOCG00000016593">
    <property type="expression patterns" value="Expressed in camera-type eye and 8 other cell types or tissues"/>
</dbReference>
<feature type="region of interest" description="Disordered" evidence="7">
    <location>
        <begin position="1"/>
        <end position="31"/>
    </location>
</feature>
<feature type="region of interest" description="Disordered" evidence="7">
    <location>
        <begin position="279"/>
        <end position="368"/>
    </location>
</feature>
<dbReference type="Pfam" id="PF15279">
    <property type="entry name" value="SOBP"/>
    <property type="match status" value="1"/>
</dbReference>
<dbReference type="AlphaFoldDB" id="W5NIN6"/>
<feature type="region of interest" description="Disordered" evidence="7">
    <location>
        <begin position="78"/>
        <end position="125"/>
    </location>
</feature>
<keyword evidence="3" id="KW-0863">Zinc-finger</keyword>
<evidence type="ECO:0000313" key="9">
    <source>
        <dbReference type="Proteomes" id="UP000018468"/>
    </source>
</evidence>
<dbReference type="GeneTree" id="ENSGT00940000154164"/>
<keyword evidence="2" id="KW-0677">Repeat</keyword>
<dbReference type="InterPro" id="IPR026092">
    <property type="entry name" value="RAI2/SOBP"/>
</dbReference>
<dbReference type="Ensembl" id="ENSLOCT00000020530.1">
    <property type="protein sequence ID" value="ENSLOCP00000020495.1"/>
    <property type="gene ID" value="ENSLOCG00000016593.1"/>
</dbReference>